<comment type="subcellular location">
    <subcellularLocation>
        <location evidence="1">Cell membrane</location>
        <topology evidence="1">Multi-pass membrane protein</topology>
    </subcellularLocation>
</comment>
<evidence type="ECO:0000256" key="4">
    <source>
        <dbReference type="ARBA" id="ARBA00022475"/>
    </source>
</evidence>
<evidence type="ECO:0000256" key="6">
    <source>
        <dbReference type="ARBA" id="ARBA00022989"/>
    </source>
</evidence>
<evidence type="ECO:0000256" key="3">
    <source>
        <dbReference type="ARBA" id="ARBA00022448"/>
    </source>
</evidence>
<proteinExistence type="inferred from homology"/>
<organism evidence="9 10">
    <name type="scientific">Tenggerimyces flavus</name>
    <dbReference type="NCBI Taxonomy" id="1708749"/>
    <lineage>
        <taxon>Bacteria</taxon>
        <taxon>Bacillati</taxon>
        <taxon>Actinomycetota</taxon>
        <taxon>Actinomycetes</taxon>
        <taxon>Propionibacteriales</taxon>
        <taxon>Nocardioidaceae</taxon>
        <taxon>Tenggerimyces</taxon>
    </lineage>
</organism>
<gene>
    <name evidence="9" type="ORF">ACFOUW_18585</name>
</gene>
<evidence type="ECO:0000256" key="5">
    <source>
        <dbReference type="ARBA" id="ARBA00022692"/>
    </source>
</evidence>
<evidence type="ECO:0000256" key="2">
    <source>
        <dbReference type="ARBA" id="ARBA00010735"/>
    </source>
</evidence>
<protein>
    <submittedName>
        <fullName evidence="9">AzlC family ABC transporter permease</fullName>
    </submittedName>
</protein>
<comment type="caution">
    <text evidence="9">The sequence shown here is derived from an EMBL/GenBank/DDBJ whole genome shotgun (WGS) entry which is preliminary data.</text>
</comment>
<feature type="transmembrane region" description="Helical" evidence="8">
    <location>
        <begin position="182"/>
        <end position="215"/>
    </location>
</feature>
<keyword evidence="7 8" id="KW-0472">Membrane</keyword>
<feature type="transmembrane region" description="Helical" evidence="8">
    <location>
        <begin position="157"/>
        <end position="175"/>
    </location>
</feature>
<dbReference type="RefSeq" id="WP_205113708.1">
    <property type="nucleotide sequence ID" value="NZ_JAFBCM010000001.1"/>
</dbReference>
<evidence type="ECO:0000313" key="10">
    <source>
        <dbReference type="Proteomes" id="UP001595699"/>
    </source>
</evidence>
<evidence type="ECO:0000256" key="7">
    <source>
        <dbReference type="ARBA" id="ARBA00023136"/>
    </source>
</evidence>
<dbReference type="EMBL" id="JBHRZH010000016">
    <property type="protein sequence ID" value="MFC3762855.1"/>
    <property type="molecule type" value="Genomic_DNA"/>
</dbReference>
<dbReference type="PANTHER" id="PTHR34979:SF1">
    <property type="entry name" value="INNER MEMBRANE PROTEIN YGAZ"/>
    <property type="match status" value="1"/>
</dbReference>
<evidence type="ECO:0000256" key="8">
    <source>
        <dbReference type="SAM" id="Phobius"/>
    </source>
</evidence>
<name>A0ABV7YGQ0_9ACTN</name>
<dbReference type="InterPro" id="IPR011606">
    <property type="entry name" value="Brnchd-chn_aa_trnsp_permease"/>
</dbReference>
<dbReference type="Proteomes" id="UP001595699">
    <property type="component" value="Unassembled WGS sequence"/>
</dbReference>
<dbReference type="Pfam" id="PF03591">
    <property type="entry name" value="AzlC"/>
    <property type="match status" value="1"/>
</dbReference>
<dbReference type="PANTHER" id="PTHR34979">
    <property type="entry name" value="INNER MEMBRANE PROTEIN YGAZ"/>
    <property type="match status" value="1"/>
</dbReference>
<keyword evidence="4" id="KW-1003">Cell membrane</keyword>
<reference evidence="10" key="1">
    <citation type="journal article" date="2019" name="Int. J. Syst. Evol. Microbiol.">
        <title>The Global Catalogue of Microorganisms (GCM) 10K type strain sequencing project: providing services to taxonomists for standard genome sequencing and annotation.</title>
        <authorList>
            <consortium name="The Broad Institute Genomics Platform"/>
            <consortium name="The Broad Institute Genome Sequencing Center for Infectious Disease"/>
            <person name="Wu L."/>
            <person name="Ma J."/>
        </authorList>
    </citation>
    <scope>NUCLEOTIDE SEQUENCE [LARGE SCALE GENOMIC DNA]</scope>
    <source>
        <strain evidence="10">CGMCC 4.7241</strain>
    </source>
</reference>
<accession>A0ABV7YGQ0</accession>
<evidence type="ECO:0000313" key="9">
    <source>
        <dbReference type="EMBL" id="MFC3762855.1"/>
    </source>
</evidence>
<evidence type="ECO:0000256" key="1">
    <source>
        <dbReference type="ARBA" id="ARBA00004651"/>
    </source>
</evidence>
<keyword evidence="6 8" id="KW-1133">Transmembrane helix</keyword>
<keyword evidence="5 8" id="KW-0812">Transmembrane</keyword>
<keyword evidence="10" id="KW-1185">Reference proteome</keyword>
<feature type="transmembrane region" description="Helical" evidence="8">
    <location>
        <begin position="126"/>
        <end position="151"/>
    </location>
</feature>
<keyword evidence="3" id="KW-0813">Transport</keyword>
<feature type="transmembrane region" description="Helical" evidence="8">
    <location>
        <begin position="14"/>
        <end position="32"/>
    </location>
</feature>
<sequence length="220" mass="22567">MVLDDRLGSDLRQAAPLFLPTAAIGVTFGALAEPVMGPWAPIVMSVVVFAGSAQFAALSVLAAGGGFAPATLAGLLMNARFLPMGLAVASSFRGNRFARVLQGQTIVDASFALASAGDGTFDRRRLFTATAVQGAGWWLGTVTGVLVGASIPAPEAFGLDVIFPAFYLALLWPELKTPVRKVIALLGAALTLVLTPVLPAGLPILAAGLAALVGLKWADR</sequence>
<comment type="similarity">
    <text evidence="2">Belongs to the AzlC family.</text>
</comment>